<evidence type="ECO:0000256" key="1">
    <source>
        <dbReference type="SAM" id="Coils"/>
    </source>
</evidence>
<dbReference type="RefSeq" id="WP_233054917.1">
    <property type="nucleotide sequence ID" value="NZ_JAIMJA010000035.1"/>
</dbReference>
<feature type="coiled-coil region" evidence="1">
    <location>
        <begin position="49"/>
        <end position="165"/>
    </location>
</feature>
<keyword evidence="3" id="KW-1185">Reference proteome</keyword>
<gene>
    <name evidence="2" type="ORF">K6Y31_20575</name>
</gene>
<reference evidence="2 3" key="1">
    <citation type="journal article" date="2022" name="Environ. Microbiol. Rep.">
        <title>Eco-phylogenetic analyses reveal divergent evolution of vitamin B12 metabolism in the marine bacterial family 'Psychromonadaceae'.</title>
        <authorList>
            <person name="Jin X."/>
            <person name="Yang Y."/>
            <person name="Cao H."/>
            <person name="Gao B."/>
            <person name="Zhao Z."/>
        </authorList>
    </citation>
    <scope>NUCLEOTIDE SEQUENCE [LARGE SCALE GENOMIC DNA]</scope>
    <source>
        <strain evidence="2 3">MKS20</strain>
    </source>
</reference>
<keyword evidence="1" id="KW-0175">Coiled coil</keyword>
<comment type="caution">
    <text evidence="2">The sequence shown here is derived from an EMBL/GenBank/DDBJ whole genome shotgun (WGS) entry which is preliminary data.</text>
</comment>
<proteinExistence type="predicted"/>
<evidence type="ECO:0000313" key="3">
    <source>
        <dbReference type="Proteomes" id="UP001201273"/>
    </source>
</evidence>
<accession>A0ABS8WFU0</accession>
<dbReference type="Proteomes" id="UP001201273">
    <property type="component" value="Unassembled WGS sequence"/>
</dbReference>
<dbReference type="EMBL" id="JAIMJA010000035">
    <property type="protein sequence ID" value="MCE2597173.1"/>
    <property type="molecule type" value="Genomic_DNA"/>
</dbReference>
<organism evidence="2 3">
    <name type="scientific">Motilimonas cestriensis</name>
    <dbReference type="NCBI Taxonomy" id="2742685"/>
    <lineage>
        <taxon>Bacteria</taxon>
        <taxon>Pseudomonadati</taxon>
        <taxon>Pseudomonadota</taxon>
        <taxon>Gammaproteobacteria</taxon>
        <taxon>Alteromonadales</taxon>
        <taxon>Alteromonadales genera incertae sedis</taxon>
        <taxon>Motilimonas</taxon>
    </lineage>
</organism>
<name>A0ABS8WFU0_9GAMM</name>
<protein>
    <submittedName>
        <fullName evidence="2">Uncharacterized protein</fullName>
    </submittedName>
</protein>
<sequence>MNTETLDTENPLEQYAPEELLSEFINKFNTMADEKDGQQTLLFLNTEKLIESETRNAQLQAQLDEANQKLTAQRDLLKISESNSIKAMALKAQLDTANDTIQQQRKLLNDYKGGNDPVKLKKRLEEQKEKNKGLIARNDLLVRDNRELRKERDNALSERNIAVNKVHETSVESIAESLPGIYHKGNDHILIMPNMLTMADSEGELFGGRALIYMHQSGCARLMTYNPDTQQSHICKSPRGGLKPSKETIEFAQNWLYKVNELQNGEITATDLRPADFNPKIKAPA</sequence>
<evidence type="ECO:0000313" key="2">
    <source>
        <dbReference type="EMBL" id="MCE2597173.1"/>
    </source>
</evidence>